<feature type="chain" id="PRO_5038388364" evidence="2">
    <location>
        <begin position="21"/>
        <end position="546"/>
    </location>
</feature>
<dbReference type="InterPro" id="IPR029058">
    <property type="entry name" value="AB_hydrolase_fold"/>
</dbReference>
<dbReference type="InterPro" id="IPR050955">
    <property type="entry name" value="Plant_Biomass_Hydrol_Est"/>
</dbReference>
<organism evidence="4 5">
    <name type="scientific">Pseudozyma hubeiensis (strain SY62)</name>
    <name type="common">Yeast</name>
    <dbReference type="NCBI Taxonomy" id="1305764"/>
    <lineage>
        <taxon>Eukaryota</taxon>
        <taxon>Fungi</taxon>
        <taxon>Dikarya</taxon>
        <taxon>Basidiomycota</taxon>
        <taxon>Ustilaginomycotina</taxon>
        <taxon>Ustilaginomycetes</taxon>
        <taxon>Ustilaginales</taxon>
        <taxon>Ustilaginaceae</taxon>
        <taxon>Pseudozyma</taxon>
    </lineage>
</organism>
<accession>R9NX72</accession>
<evidence type="ECO:0000313" key="5">
    <source>
        <dbReference type="Proteomes" id="UP000014071"/>
    </source>
</evidence>
<dbReference type="HOGENOM" id="CLU_498861_0_0_1"/>
<dbReference type="STRING" id="1305764.R9NX72"/>
<dbReference type="EMBL" id="DF238773">
    <property type="protein sequence ID" value="GAC93184.1"/>
    <property type="molecule type" value="Genomic_DNA"/>
</dbReference>
<feature type="domain" description="Peptidase S9 prolyl oligopeptidase catalytic" evidence="3">
    <location>
        <begin position="117"/>
        <end position="240"/>
    </location>
</feature>
<dbReference type="GO" id="GO:0006508">
    <property type="term" value="P:proteolysis"/>
    <property type="evidence" value="ECO:0007669"/>
    <property type="project" value="InterPro"/>
</dbReference>
<dbReference type="GO" id="GO:0008236">
    <property type="term" value="F:serine-type peptidase activity"/>
    <property type="evidence" value="ECO:0007669"/>
    <property type="project" value="InterPro"/>
</dbReference>
<reference evidence="5" key="1">
    <citation type="journal article" date="2013" name="Genome Announc.">
        <title>Draft genome sequence of the basidiomycetous yeast-like fungus Pseudozyma hubeiensis SY62, which produces an abundant amount of the biosurfactant mannosylerythritol lipids.</title>
        <authorList>
            <person name="Konishi M."/>
            <person name="Hatada Y."/>
            <person name="Horiuchi J."/>
        </authorList>
    </citation>
    <scope>NUCLEOTIDE SEQUENCE [LARGE SCALE GENOMIC DNA]</scope>
    <source>
        <strain evidence="5">SY62</strain>
    </source>
</reference>
<sequence>MPSILSFVAVSFMLAMCALSHPLSELEKRYGSSLQQETGFPGKPTAALMYTYKPASYKAGNPVIVALHHCQGTASSYFGEYSDWPNMSDQKGFMMIFGSSPGNNGTCWDVSSRASLKHDGGGDSQTIANMVSYAKSKYGTGAAYLVGHSSGAMLTQVMAADYPNLFVAGAEYSGVPSTCFATNKAIGQDWNATCAQGKIIEPQSYWVSKVKGQYSGYGGQYPRMMLVHGDADQTINFNNHGEAIKQWTGMHGLNPDQPSKTYALSSDSRYQVSEYGSSVMAVRAKGFTHDNPAKGGVEYAPLPALSPFRRRQRTSDEWWAKTIVADCIRRSNERGQRYEVTARSDLDDYGFRLPLFEGPVLVWAFKDSALTEAAPTPSKCVLDQRQRGPIEFFGTPLSLGHDGDIVVGGKPLNFISGVCEADDTDNGGRTVHRKGYLADAFDVTQCLTVSHLDQDNATFSFSDCRFNGAGDVWSSQSFAWTFNEGDHSATGFFNGEDFNAINSTQAPIYNFKAEHKPDADERRGKLLVDYTPETNTYGDSIQISHA</sequence>
<keyword evidence="1 2" id="KW-0732">Signal</keyword>
<dbReference type="Proteomes" id="UP000014071">
    <property type="component" value="Unassembled WGS sequence"/>
</dbReference>
<dbReference type="OrthoDB" id="2425929at2759"/>
<dbReference type="Pfam" id="PF00326">
    <property type="entry name" value="Peptidase_S9"/>
    <property type="match status" value="1"/>
</dbReference>
<name>R9NX72_PSEHS</name>
<dbReference type="eggNOG" id="ENOG502QTDU">
    <property type="taxonomic scope" value="Eukaryota"/>
</dbReference>
<dbReference type="GeneID" id="24106050"/>
<dbReference type="SUPFAM" id="SSF53474">
    <property type="entry name" value="alpha/beta-Hydrolases"/>
    <property type="match status" value="2"/>
</dbReference>
<proteinExistence type="predicted"/>
<keyword evidence="5" id="KW-1185">Reference proteome</keyword>
<protein>
    <submittedName>
        <fullName evidence="4">Carbohydrate esterase</fullName>
    </submittedName>
</protein>
<dbReference type="InterPro" id="IPR001375">
    <property type="entry name" value="Peptidase_S9_cat"/>
</dbReference>
<dbReference type="PANTHER" id="PTHR43037">
    <property type="entry name" value="UNNAMED PRODUCT-RELATED"/>
    <property type="match status" value="1"/>
</dbReference>
<gene>
    <name evidence="4" type="ORF">PHSY_000747</name>
</gene>
<dbReference type="Gene3D" id="3.40.50.1820">
    <property type="entry name" value="alpha/beta hydrolase"/>
    <property type="match status" value="1"/>
</dbReference>
<evidence type="ECO:0000256" key="1">
    <source>
        <dbReference type="ARBA" id="ARBA00022729"/>
    </source>
</evidence>
<dbReference type="AlphaFoldDB" id="R9NX72"/>
<evidence type="ECO:0000256" key="2">
    <source>
        <dbReference type="SAM" id="SignalP"/>
    </source>
</evidence>
<feature type="signal peptide" evidence="2">
    <location>
        <begin position="1"/>
        <end position="20"/>
    </location>
</feature>
<evidence type="ECO:0000313" key="4">
    <source>
        <dbReference type="EMBL" id="GAC93184.1"/>
    </source>
</evidence>
<dbReference type="RefSeq" id="XP_012186771.1">
    <property type="nucleotide sequence ID" value="XM_012331381.1"/>
</dbReference>
<evidence type="ECO:0000259" key="3">
    <source>
        <dbReference type="Pfam" id="PF00326"/>
    </source>
</evidence>
<dbReference type="PANTHER" id="PTHR43037:SF3">
    <property type="entry name" value="FERULOYL ESTERASE B"/>
    <property type="match status" value="1"/>
</dbReference>